<dbReference type="GO" id="GO:0046872">
    <property type="term" value="F:metal ion binding"/>
    <property type="evidence" value="ECO:0007669"/>
    <property type="project" value="UniProtKB-KW"/>
</dbReference>
<dbReference type="NCBIfam" id="TIGR01494">
    <property type="entry name" value="ATPase_P-type"/>
    <property type="match status" value="1"/>
</dbReference>
<protein>
    <recommendedName>
        <fullName evidence="12">P-type Zn(2+) transporter</fullName>
        <ecNumber evidence="12">7.2.2.12</ecNumber>
    </recommendedName>
</protein>
<dbReference type="RefSeq" id="WP_104412340.1">
    <property type="nucleotide sequence ID" value="NZ_PTIW01000016.1"/>
</dbReference>
<accession>A0AB36ZV94</accession>
<proteinExistence type="inferred from homology"/>
<dbReference type="Pfam" id="PF00122">
    <property type="entry name" value="E1-E2_ATPase"/>
    <property type="match status" value="1"/>
</dbReference>
<evidence type="ECO:0000256" key="6">
    <source>
        <dbReference type="ARBA" id="ARBA00022723"/>
    </source>
</evidence>
<dbReference type="InterPro" id="IPR023299">
    <property type="entry name" value="ATPase_P-typ_cyto_dom_N"/>
</dbReference>
<dbReference type="InterPro" id="IPR006121">
    <property type="entry name" value="HMA_dom"/>
</dbReference>
<dbReference type="SUPFAM" id="SSF81653">
    <property type="entry name" value="Calcium ATPase, transduction domain A"/>
    <property type="match status" value="1"/>
</dbReference>
<dbReference type="GO" id="GO:0005886">
    <property type="term" value="C:plasma membrane"/>
    <property type="evidence" value="ECO:0007669"/>
    <property type="project" value="UniProtKB-SubCell"/>
</dbReference>
<evidence type="ECO:0000256" key="3">
    <source>
        <dbReference type="ARBA" id="ARBA00006024"/>
    </source>
</evidence>
<dbReference type="EMBL" id="PTIW01000016">
    <property type="protein sequence ID" value="PPK60754.1"/>
    <property type="molecule type" value="Genomic_DNA"/>
</dbReference>
<evidence type="ECO:0000256" key="14">
    <source>
        <dbReference type="RuleBase" id="RU362081"/>
    </source>
</evidence>
<feature type="domain" description="HMA" evidence="16">
    <location>
        <begin position="1"/>
        <end position="66"/>
    </location>
</feature>
<dbReference type="GO" id="GO:0005524">
    <property type="term" value="F:ATP binding"/>
    <property type="evidence" value="ECO:0007669"/>
    <property type="project" value="UniProtKB-UniRule"/>
</dbReference>
<feature type="transmembrane region" description="Helical" evidence="14">
    <location>
        <begin position="343"/>
        <end position="370"/>
    </location>
</feature>
<dbReference type="CDD" id="cd00371">
    <property type="entry name" value="HMA"/>
    <property type="match status" value="1"/>
</dbReference>
<feature type="transmembrane region" description="Helical" evidence="14">
    <location>
        <begin position="641"/>
        <end position="664"/>
    </location>
</feature>
<feature type="coiled-coil region" evidence="15">
    <location>
        <begin position="11"/>
        <end position="71"/>
    </location>
</feature>
<feature type="transmembrane region" description="Helical" evidence="14">
    <location>
        <begin position="86"/>
        <end position="103"/>
    </location>
</feature>
<dbReference type="Gene3D" id="3.40.1110.10">
    <property type="entry name" value="Calcium-transporting ATPase, cytoplasmic domain N"/>
    <property type="match status" value="1"/>
</dbReference>
<keyword evidence="14" id="KW-1003">Cell membrane</keyword>
<keyword evidence="4" id="KW-0597">Phosphoprotein</keyword>
<evidence type="ECO:0000313" key="18">
    <source>
        <dbReference type="Proteomes" id="UP000239861"/>
    </source>
</evidence>
<dbReference type="PROSITE" id="PS00154">
    <property type="entry name" value="ATPASE_E1_E2"/>
    <property type="match status" value="1"/>
</dbReference>
<dbReference type="InterPro" id="IPR051014">
    <property type="entry name" value="Cation_Transport_ATPase_IB"/>
</dbReference>
<evidence type="ECO:0000256" key="1">
    <source>
        <dbReference type="ARBA" id="ARBA00004141"/>
    </source>
</evidence>
<keyword evidence="11 14" id="KW-0472">Membrane</keyword>
<dbReference type="NCBIfam" id="TIGR01512">
    <property type="entry name" value="ATPase-IB2_Cd"/>
    <property type="match status" value="1"/>
</dbReference>
<feature type="transmembrane region" description="Helical" evidence="14">
    <location>
        <begin position="308"/>
        <end position="331"/>
    </location>
</feature>
<dbReference type="InterPro" id="IPR044492">
    <property type="entry name" value="P_typ_ATPase_HD_dom"/>
</dbReference>
<dbReference type="InterPro" id="IPR036163">
    <property type="entry name" value="HMA_dom_sf"/>
</dbReference>
<dbReference type="PROSITE" id="PS50846">
    <property type="entry name" value="HMA_2"/>
    <property type="match status" value="1"/>
</dbReference>
<evidence type="ECO:0000256" key="15">
    <source>
        <dbReference type="SAM" id="Coils"/>
    </source>
</evidence>
<dbReference type="InterPro" id="IPR008250">
    <property type="entry name" value="ATPase_P-typ_transduc_dom_A_sf"/>
</dbReference>
<dbReference type="InterPro" id="IPR036412">
    <property type="entry name" value="HAD-like_sf"/>
</dbReference>
<evidence type="ECO:0000256" key="11">
    <source>
        <dbReference type="ARBA" id="ARBA00023136"/>
    </source>
</evidence>
<dbReference type="NCBIfam" id="TIGR01525">
    <property type="entry name" value="ATPase-IB_hvy"/>
    <property type="match status" value="1"/>
</dbReference>
<dbReference type="PRINTS" id="PR00119">
    <property type="entry name" value="CATATPASE"/>
</dbReference>
<keyword evidence="15" id="KW-0175">Coiled coil</keyword>
<comment type="catalytic activity">
    <reaction evidence="13">
        <text>Zn(2+)(in) + ATP + H2O = Zn(2+)(out) + ADP + phosphate + H(+)</text>
        <dbReference type="Rhea" id="RHEA:20621"/>
        <dbReference type="ChEBI" id="CHEBI:15377"/>
        <dbReference type="ChEBI" id="CHEBI:15378"/>
        <dbReference type="ChEBI" id="CHEBI:29105"/>
        <dbReference type="ChEBI" id="CHEBI:30616"/>
        <dbReference type="ChEBI" id="CHEBI:43474"/>
        <dbReference type="ChEBI" id="CHEBI:456216"/>
        <dbReference type="EC" id="7.2.2.12"/>
    </reaction>
</comment>
<keyword evidence="5 14" id="KW-0812">Transmembrane</keyword>
<keyword evidence="6 14" id="KW-0479">Metal-binding</keyword>
<dbReference type="SFLD" id="SFLDG00002">
    <property type="entry name" value="C1.7:_P-type_atpase_like"/>
    <property type="match status" value="1"/>
</dbReference>
<dbReference type="Pfam" id="PF00702">
    <property type="entry name" value="Hydrolase"/>
    <property type="match status" value="1"/>
</dbReference>
<dbReference type="Proteomes" id="UP000239861">
    <property type="component" value="Unassembled WGS sequence"/>
</dbReference>
<evidence type="ECO:0000313" key="17">
    <source>
        <dbReference type="EMBL" id="PPK60754.1"/>
    </source>
</evidence>
<dbReference type="Gene3D" id="2.70.150.10">
    <property type="entry name" value="Calcium-transporting ATPase, cytoplasmic transduction domain A"/>
    <property type="match status" value="1"/>
</dbReference>
<feature type="transmembrane region" description="Helical" evidence="14">
    <location>
        <begin position="109"/>
        <end position="127"/>
    </location>
</feature>
<dbReference type="PANTHER" id="PTHR48085:SF5">
    <property type="entry name" value="CADMIUM_ZINC-TRANSPORTING ATPASE HMA4-RELATED"/>
    <property type="match status" value="1"/>
</dbReference>
<evidence type="ECO:0000256" key="5">
    <source>
        <dbReference type="ARBA" id="ARBA00022692"/>
    </source>
</evidence>
<evidence type="ECO:0000259" key="16">
    <source>
        <dbReference type="PROSITE" id="PS50846"/>
    </source>
</evidence>
<evidence type="ECO:0000256" key="12">
    <source>
        <dbReference type="ARBA" id="ARBA00039097"/>
    </source>
</evidence>
<dbReference type="InterPro" id="IPR023298">
    <property type="entry name" value="ATPase_P-typ_TM_dom_sf"/>
</dbReference>
<comment type="similarity">
    <text evidence="3 14">Belongs to the cation transport ATPase (P-type) (TC 3.A.3) family. Type IB subfamily.</text>
</comment>
<evidence type="ECO:0000256" key="7">
    <source>
        <dbReference type="ARBA" id="ARBA00022741"/>
    </source>
</evidence>
<dbReference type="Gene3D" id="3.30.70.100">
    <property type="match status" value="1"/>
</dbReference>
<dbReference type="InterPro" id="IPR001757">
    <property type="entry name" value="P_typ_ATPase"/>
</dbReference>
<evidence type="ECO:0000256" key="2">
    <source>
        <dbReference type="ARBA" id="ARBA00004236"/>
    </source>
</evidence>
<evidence type="ECO:0000256" key="8">
    <source>
        <dbReference type="ARBA" id="ARBA00022840"/>
    </source>
</evidence>
<comment type="caution">
    <text evidence="17">The sequence shown here is derived from an EMBL/GenBank/DDBJ whole genome shotgun (WGS) entry which is preliminary data.</text>
</comment>
<sequence>MKSVKLKNLDCANCALKIEKKLNELEELNNVSLNFSTATLSFEKNVKHDVLEKIEKEIQRIEKEVVIVKDEEKIQKNFWQLLNKKLLLITIVSITLTYISYNHVTNKEFQIALYLVAYLLVGWDVVYKAIKNLIHGKVFDEHFLMSIATIGAFSLNDFVEGISVMIFYQIGEMFQAVAVNNSRDNINALLDIKPEFANVKEGESIVQKAPEDVKLDDIILIKVGEKVPVDGVLISKSCSFDTSAITGEFKPKTINENEQILSGFINTSNASYVKATSLYKDSTVAKIIELINNASSTKAKAEKFITKFAAIYTPIVVILAVFLAVIPPLLIDGAIFKDWFERALIFLVISCPCALVVSVPLSFFSAIGAISKRGVLVKGANYIEKLTEIKNMVFDKTGTLTYGVFEVTDIQSKDLSKDELLKYAAYAESFSTHPIGKSILKAFGKPIDSKLITKHEELSGLGISAIIDNKEILIGNKKLLAKFNVQIDDIEEKLSAIFIAVDSKFAGYIVVNDIIKIEAKDVISELKKLDISKTYMLTGDKKEVALEVGNTLGIDVIKYELLPQEKLTYFEQIKKETNQVTAFVGDGINDAPTLANADVSFAMGGMGSDLAVKSADIILLNDNIQSIVDAIKIAKKTKTIVYQNIVFIMIVKIGFLVLGAGAIIGMKEAIFADVGVALLAIFNSMRILNTIKEK</sequence>
<dbReference type="InterPro" id="IPR018303">
    <property type="entry name" value="ATPase_P-typ_P_site"/>
</dbReference>
<dbReference type="InterPro" id="IPR059000">
    <property type="entry name" value="ATPase_P-type_domA"/>
</dbReference>
<dbReference type="SFLD" id="SFLDF00027">
    <property type="entry name" value="p-type_atpase"/>
    <property type="match status" value="1"/>
</dbReference>
<dbReference type="SUPFAM" id="SSF55008">
    <property type="entry name" value="HMA, heavy metal-associated domain"/>
    <property type="match status" value="1"/>
</dbReference>
<keyword evidence="10 14" id="KW-1133">Transmembrane helix</keyword>
<dbReference type="EC" id="7.2.2.12" evidence="12"/>
<organism evidence="17 18">
    <name type="scientific">Malaciobacter marinus</name>
    <dbReference type="NCBI Taxonomy" id="505249"/>
    <lineage>
        <taxon>Bacteria</taxon>
        <taxon>Pseudomonadati</taxon>
        <taxon>Campylobacterota</taxon>
        <taxon>Epsilonproteobacteria</taxon>
        <taxon>Campylobacterales</taxon>
        <taxon>Arcobacteraceae</taxon>
        <taxon>Malaciobacter</taxon>
    </lineage>
</organism>
<dbReference type="AlphaFoldDB" id="A0AB36ZV94"/>
<keyword evidence="7 14" id="KW-0547">Nucleotide-binding</keyword>
<feature type="transmembrane region" description="Helical" evidence="14">
    <location>
        <begin position="670"/>
        <end position="688"/>
    </location>
</feature>
<comment type="subcellular location">
    <subcellularLocation>
        <location evidence="2 14">Cell membrane</location>
    </subcellularLocation>
    <subcellularLocation>
        <location evidence="1">Membrane</location>
        <topology evidence="1">Multi-pass membrane protein</topology>
    </subcellularLocation>
</comment>
<dbReference type="PRINTS" id="PR00941">
    <property type="entry name" value="CDATPASE"/>
</dbReference>
<dbReference type="SUPFAM" id="SSF81665">
    <property type="entry name" value="Calcium ATPase, transmembrane domain M"/>
    <property type="match status" value="1"/>
</dbReference>
<dbReference type="InterPro" id="IPR027256">
    <property type="entry name" value="P-typ_ATPase_IB"/>
</dbReference>
<evidence type="ECO:0000256" key="9">
    <source>
        <dbReference type="ARBA" id="ARBA00022967"/>
    </source>
</evidence>
<dbReference type="GO" id="GO:0015086">
    <property type="term" value="F:cadmium ion transmembrane transporter activity"/>
    <property type="evidence" value="ECO:0007669"/>
    <property type="project" value="TreeGrafter"/>
</dbReference>
<reference evidence="17 18" key="1">
    <citation type="submission" date="2018-02" db="EMBL/GenBank/DDBJ databases">
        <title>Subsurface microbial communities from deep shales in Ohio and West Virginia, USA.</title>
        <authorList>
            <person name="Wrighton K."/>
        </authorList>
    </citation>
    <scope>NUCLEOTIDE SEQUENCE [LARGE SCALE GENOMIC DNA]</scope>
    <source>
        <strain evidence="17 18">MARC-MIP3H16</strain>
    </source>
</reference>
<dbReference type="GO" id="GO:0016463">
    <property type="term" value="F:P-type zinc transporter activity"/>
    <property type="evidence" value="ECO:0007669"/>
    <property type="project" value="UniProtKB-EC"/>
</dbReference>
<name>A0AB36ZV94_9BACT</name>
<dbReference type="SFLD" id="SFLDS00003">
    <property type="entry name" value="Haloacid_Dehalogenase"/>
    <property type="match status" value="1"/>
</dbReference>
<dbReference type="GO" id="GO:0016887">
    <property type="term" value="F:ATP hydrolysis activity"/>
    <property type="evidence" value="ECO:0007669"/>
    <property type="project" value="InterPro"/>
</dbReference>
<keyword evidence="9" id="KW-1278">Translocase</keyword>
<evidence type="ECO:0000256" key="4">
    <source>
        <dbReference type="ARBA" id="ARBA00022553"/>
    </source>
</evidence>
<keyword evidence="8 14" id="KW-0067">ATP-binding</keyword>
<evidence type="ECO:0000256" key="10">
    <source>
        <dbReference type="ARBA" id="ARBA00022989"/>
    </source>
</evidence>
<gene>
    <name evidence="17" type="ORF">B0F89_1163</name>
</gene>
<dbReference type="InterPro" id="IPR023214">
    <property type="entry name" value="HAD_sf"/>
</dbReference>
<dbReference type="SUPFAM" id="SSF56784">
    <property type="entry name" value="HAD-like"/>
    <property type="match status" value="1"/>
</dbReference>
<dbReference type="PANTHER" id="PTHR48085">
    <property type="entry name" value="CADMIUM/ZINC-TRANSPORTING ATPASE HMA2-RELATED"/>
    <property type="match status" value="1"/>
</dbReference>
<evidence type="ECO:0000256" key="13">
    <source>
        <dbReference type="ARBA" id="ARBA00047308"/>
    </source>
</evidence>
<dbReference type="Pfam" id="PF00403">
    <property type="entry name" value="HMA"/>
    <property type="match status" value="1"/>
</dbReference>
<dbReference type="Gene3D" id="3.40.50.1000">
    <property type="entry name" value="HAD superfamily/HAD-like"/>
    <property type="match status" value="1"/>
</dbReference>